<dbReference type="Pfam" id="PF03102">
    <property type="entry name" value="NeuB"/>
    <property type="match status" value="1"/>
</dbReference>
<gene>
    <name evidence="2" type="ORF">GT747_04715</name>
    <name evidence="3" type="ORF">SAMN05444424_1516</name>
</gene>
<comment type="caution">
    <text evidence="3">The sequence shown here is derived from an EMBL/GenBank/DDBJ whole genome shotgun (WGS) entry which is preliminary data.</text>
</comment>
<dbReference type="InterPro" id="IPR013132">
    <property type="entry name" value="PseI/NeuA/B-like_N"/>
</dbReference>
<feature type="domain" description="PseI/NeuA/B-like" evidence="1">
    <location>
        <begin position="45"/>
        <end position="222"/>
    </location>
</feature>
<dbReference type="Proteomes" id="UP000474718">
    <property type="component" value="Unassembled WGS sequence"/>
</dbReference>
<dbReference type="InterPro" id="IPR013785">
    <property type="entry name" value="Aldolase_TIM"/>
</dbReference>
<accession>A0AAQ1RVX6</accession>
<evidence type="ECO:0000313" key="3">
    <source>
        <dbReference type="EMBL" id="SHG11242.1"/>
    </source>
</evidence>
<proteinExistence type="predicted"/>
<name>A0AAQ1RVX6_9FIRM</name>
<dbReference type="PANTHER" id="PTHR42966:SF1">
    <property type="entry name" value="SIALIC ACID SYNTHASE"/>
    <property type="match status" value="1"/>
</dbReference>
<evidence type="ECO:0000259" key="1">
    <source>
        <dbReference type="Pfam" id="PF03102"/>
    </source>
</evidence>
<dbReference type="InterPro" id="IPR051690">
    <property type="entry name" value="PseI-like"/>
</dbReference>
<protein>
    <submittedName>
        <fullName evidence="3">NeuB family protein</fullName>
    </submittedName>
</protein>
<reference evidence="4" key="1">
    <citation type="submission" date="2016-11" db="EMBL/GenBank/DDBJ databases">
        <authorList>
            <person name="Jaros S."/>
            <person name="Januszkiewicz K."/>
            <person name="Wedrychowicz H."/>
        </authorList>
    </citation>
    <scope>NUCLEOTIDE SEQUENCE [LARGE SCALE GENOMIC DNA]</scope>
    <source>
        <strain evidence="4">DSM 4029</strain>
    </source>
</reference>
<dbReference type="Gene3D" id="3.20.20.70">
    <property type="entry name" value="Aldolase class I"/>
    <property type="match status" value="1"/>
</dbReference>
<dbReference type="SUPFAM" id="SSF51569">
    <property type="entry name" value="Aldolase"/>
    <property type="match status" value="1"/>
</dbReference>
<keyword evidence="5" id="KW-1185">Reference proteome</keyword>
<evidence type="ECO:0000313" key="5">
    <source>
        <dbReference type="Proteomes" id="UP000474718"/>
    </source>
</evidence>
<dbReference type="PANTHER" id="PTHR42966">
    <property type="entry name" value="N-ACETYLNEURAMINATE SYNTHASE"/>
    <property type="match status" value="1"/>
</dbReference>
<dbReference type="RefSeq" id="WP_021657973.1">
    <property type="nucleotide sequence ID" value="NZ_FQVY01000002.1"/>
</dbReference>
<dbReference type="AlphaFoldDB" id="A0AAQ1RVX6"/>
<organism evidence="3 4">
    <name type="scientific">Bittarella massiliensis</name>
    <name type="common">ex Durand et al. 2017</name>
    <dbReference type="NCBI Taxonomy" id="1720313"/>
    <lineage>
        <taxon>Bacteria</taxon>
        <taxon>Bacillati</taxon>
        <taxon>Bacillota</taxon>
        <taxon>Clostridia</taxon>
        <taxon>Eubacteriales</taxon>
        <taxon>Oscillospiraceae</taxon>
        <taxon>Bittarella (ex Durand et al. 2017)</taxon>
    </lineage>
</organism>
<dbReference type="EMBL" id="WWVX01000002">
    <property type="protein sequence ID" value="MZL69071.1"/>
    <property type="molecule type" value="Genomic_DNA"/>
</dbReference>
<evidence type="ECO:0000313" key="2">
    <source>
        <dbReference type="EMBL" id="MZL69071.1"/>
    </source>
</evidence>
<reference evidence="3" key="2">
    <citation type="submission" date="2016-11" db="EMBL/GenBank/DDBJ databases">
        <authorList>
            <person name="Varghese N."/>
            <person name="Submissions S."/>
        </authorList>
    </citation>
    <scope>NUCLEOTIDE SEQUENCE</scope>
    <source>
        <strain evidence="3">DSM 4029</strain>
    </source>
</reference>
<reference evidence="2 5" key="3">
    <citation type="journal article" date="2019" name="Nat. Med.">
        <title>A library of human gut bacterial isolates paired with longitudinal multiomics data enables mechanistic microbiome research.</title>
        <authorList>
            <person name="Poyet M."/>
            <person name="Groussin M."/>
            <person name="Gibbons S.M."/>
            <person name="Avila-Pacheco J."/>
            <person name="Jiang X."/>
            <person name="Kearney S.M."/>
            <person name="Perrotta A.R."/>
            <person name="Berdy B."/>
            <person name="Zhao S."/>
            <person name="Lieberman T.D."/>
            <person name="Swanson P.K."/>
            <person name="Smith M."/>
            <person name="Roesemann S."/>
            <person name="Alexander J.E."/>
            <person name="Rich S.A."/>
            <person name="Livny J."/>
            <person name="Vlamakis H."/>
            <person name="Clish C."/>
            <person name="Bullock K."/>
            <person name="Deik A."/>
            <person name="Scott J."/>
            <person name="Pierce K.A."/>
            <person name="Xavier R.J."/>
            <person name="Alm E.J."/>
        </authorList>
    </citation>
    <scope>NUCLEOTIDE SEQUENCE [LARGE SCALE GENOMIC DNA]</scope>
    <source>
        <strain evidence="2 5">BIOML-A2</strain>
    </source>
</reference>
<dbReference type="EMBL" id="FQVY01000002">
    <property type="protein sequence ID" value="SHG11242.1"/>
    <property type="molecule type" value="Genomic_DNA"/>
</dbReference>
<dbReference type="GO" id="GO:0047444">
    <property type="term" value="F:N-acylneuraminate-9-phosphate synthase activity"/>
    <property type="evidence" value="ECO:0007669"/>
    <property type="project" value="TreeGrafter"/>
</dbReference>
<dbReference type="Proteomes" id="UP000184089">
    <property type="component" value="Unassembled WGS sequence"/>
</dbReference>
<evidence type="ECO:0000313" key="4">
    <source>
        <dbReference type="Proteomes" id="UP000184089"/>
    </source>
</evidence>
<dbReference type="GO" id="GO:0016051">
    <property type="term" value="P:carbohydrate biosynthetic process"/>
    <property type="evidence" value="ECO:0007669"/>
    <property type="project" value="InterPro"/>
</dbReference>
<sequence>MSRCILLADATRGCRSEEDAHFFIRAAAEAGVNGLLLPFAVAGPHYTQLKEEANALGILLLVLPEKAEHAQRLAELGMPLWQLGRATLDDTPLLKAAGASGAPVLLCAEDAPTDLLRQALVALHGAGSGLVTLLHGAPAFPAPPEEANLRAMIVLKGRFQEGVGYYDGTGYDVVPVMAAAMRADVVEFPLDRQSAQGMRDPDQLAAAVYTLRLAEQALGSGER</sequence>